<dbReference type="EMBL" id="LFZN01000234">
    <property type="protein sequence ID" value="KXS95097.1"/>
    <property type="molecule type" value="Genomic_DNA"/>
</dbReference>
<name>A0A139GY11_9PEZI</name>
<feature type="compositionally biased region" description="Basic residues" evidence="1">
    <location>
        <begin position="744"/>
        <end position="755"/>
    </location>
</feature>
<reference evidence="3 4" key="1">
    <citation type="submission" date="2015-07" db="EMBL/GenBank/DDBJ databases">
        <title>Comparative genomics of the Sigatoka disease complex on banana suggests a link between parallel evolutionary changes in Pseudocercospora fijiensis and Pseudocercospora eumusae and increased virulence on the banana host.</title>
        <authorList>
            <person name="Chang T.-C."/>
            <person name="Salvucci A."/>
            <person name="Crous P.W."/>
            <person name="Stergiopoulos I."/>
        </authorList>
    </citation>
    <scope>NUCLEOTIDE SEQUENCE [LARGE SCALE GENOMIC DNA]</scope>
    <source>
        <strain evidence="3 4">CBS 114824</strain>
    </source>
</reference>
<keyword evidence="4" id="KW-1185">Reference proteome</keyword>
<proteinExistence type="predicted"/>
<evidence type="ECO:0000259" key="2">
    <source>
        <dbReference type="Pfam" id="PF24494"/>
    </source>
</evidence>
<evidence type="ECO:0000313" key="3">
    <source>
        <dbReference type="EMBL" id="KXS95097.1"/>
    </source>
</evidence>
<dbReference type="OrthoDB" id="3633938at2759"/>
<feature type="compositionally biased region" description="Polar residues" evidence="1">
    <location>
        <begin position="20"/>
        <end position="38"/>
    </location>
</feature>
<evidence type="ECO:0000313" key="4">
    <source>
        <dbReference type="Proteomes" id="UP000070133"/>
    </source>
</evidence>
<dbReference type="Proteomes" id="UP000070133">
    <property type="component" value="Unassembled WGS sequence"/>
</dbReference>
<accession>A0A139GY11</accession>
<feature type="domain" description="DUF7587" evidence="2">
    <location>
        <begin position="448"/>
        <end position="584"/>
    </location>
</feature>
<organism evidence="3 4">
    <name type="scientific">Pseudocercospora eumusae</name>
    <dbReference type="NCBI Taxonomy" id="321146"/>
    <lineage>
        <taxon>Eukaryota</taxon>
        <taxon>Fungi</taxon>
        <taxon>Dikarya</taxon>
        <taxon>Ascomycota</taxon>
        <taxon>Pezizomycotina</taxon>
        <taxon>Dothideomycetes</taxon>
        <taxon>Dothideomycetidae</taxon>
        <taxon>Mycosphaerellales</taxon>
        <taxon>Mycosphaerellaceae</taxon>
        <taxon>Pseudocercospora</taxon>
    </lineage>
</organism>
<dbReference type="InterPro" id="IPR056009">
    <property type="entry name" value="DUF7587"/>
</dbReference>
<sequence>MADRKRRLSTHPEDLRSAKRQASNAHEYTPQSNSQLANAQNLSSTLVNAARLPKNQKGPVARSSPRWNSKLRAAIHQAAKSKPRFLFKPILVDSEDLAKFSDHGELVPHAVTPHNETVEDFFSHPLEDMMELWHCCPAYENYFTQWTPSMFKALRKALHMCHADGAGHDVHLAILDTKRLPSSNLTIGRAALQKEFEGYLGDIPISSSSAYLVYGIISQGAFCARPLKALNNKHVASGLGYKLLHRPLDILKTSLHNASPTLAIDIAKEFGKVFDDDGYALPVIVMAIATLCQDRDSSWPDEEALVAEIVTALQEFPIESNWKHDSTIMTAETHTFDQAADRGLKLLRALADRRGTGRAVKAVSVATTDFDSLADGMLQVNLAGKVTNGQSIATEDTTSDYEPVSPASSVPEEFENTCSESADVATHLPAGLMDDETKQNLLEAQKYTPRYLFRGWHDSSGGYRGLNTVDAITPLAYFKDRRAGAASIYDLSRDQLRQMCFRHLKTDIADDFKTELSSWASSLRVAINFSGGSPGSYISIIDTRALEQQNIIVHVPKLEFLQFWELRTGAYPHEYLAHGIIDGSAHKAVALEAFTKIGISRYPPWTALGDITAREIIAAKTVADQYGPSFGTAVLIAILCTRHRSPDRWKSGIDPSIFTLVASAISEYKVPQRLCADDTILKDLVYTRGYGDVEQMIRLLRAVVDWRHGKGARGRKQSAKWNDSATLLLSEPSADAAEEPLKEPRKRRAMRRPRK</sequence>
<dbReference type="AlphaFoldDB" id="A0A139GY11"/>
<dbReference type="Pfam" id="PF24494">
    <property type="entry name" value="DUF7587"/>
    <property type="match status" value="1"/>
</dbReference>
<feature type="region of interest" description="Disordered" evidence="1">
    <location>
        <begin position="731"/>
        <end position="755"/>
    </location>
</feature>
<protein>
    <recommendedName>
        <fullName evidence="2">DUF7587 domain-containing protein</fullName>
    </recommendedName>
</protein>
<gene>
    <name evidence="3" type="ORF">AC578_9592</name>
</gene>
<evidence type="ECO:0000256" key="1">
    <source>
        <dbReference type="SAM" id="MobiDB-lite"/>
    </source>
</evidence>
<comment type="caution">
    <text evidence="3">The sequence shown here is derived from an EMBL/GenBank/DDBJ whole genome shotgun (WGS) entry which is preliminary data.</text>
</comment>
<feature type="region of interest" description="Disordered" evidence="1">
    <location>
        <begin position="1"/>
        <end position="38"/>
    </location>
</feature>